<keyword evidence="2" id="KW-1185">Reference proteome</keyword>
<comment type="caution">
    <text evidence="1">The sequence shown here is derived from an EMBL/GenBank/DDBJ whole genome shotgun (WGS) entry which is preliminary data.</text>
</comment>
<accession>A0A8T2V8Q1</accession>
<protein>
    <submittedName>
        <fullName evidence="1">Uncharacterized protein</fullName>
    </submittedName>
</protein>
<dbReference type="Proteomes" id="UP000825935">
    <property type="component" value="Chromosome 3"/>
</dbReference>
<sequence>MIDELINRLEETKVPESTTKVVLILEAQSSSATLLHPTIPMLCSTLILFCDDASPNDRSTTVTPRTSPYYSPSHFARVEVAEGSSSTLSIPTGSLLHLGNGSHTSLTNIAKVREYLIQAGSVLQSTLDVEKPMIMNEFQHKRDMTEEDITPLQEEILILRANEV</sequence>
<reference evidence="1" key="1">
    <citation type="submission" date="2021-08" db="EMBL/GenBank/DDBJ databases">
        <title>WGS assembly of Ceratopteris richardii.</title>
        <authorList>
            <person name="Marchant D.B."/>
            <person name="Chen G."/>
            <person name="Jenkins J."/>
            <person name="Shu S."/>
            <person name="Leebens-Mack J."/>
            <person name="Grimwood J."/>
            <person name="Schmutz J."/>
            <person name="Soltis P."/>
            <person name="Soltis D."/>
            <person name="Chen Z.-H."/>
        </authorList>
    </citation>
    <scope>NUCLEOTIDE SEQUENCE</scope>
    <source>
        <strain evidence="1">Whitten #5841</strain>
        <tissue evidence="1">Leaf</tissue>
    </source>
</reference>
<name>A0A8T2V8Q1_CERRI</name>
<organism evidence="1 2">
    <name type="scientific">Ceratopteris richardii</name>
    <name type="common">Triangle waterfern</name>
    <dbReference type="NCBI Taxonomy" id="49495"/>
    <lineage>
        <taxon>Eukaryota</taxon>
        <taxon>Viridiplantae</taxon>
        <taxon>Streptophyta</taxon>
        <taxon>Embryophyta</taxon>
        <taxon>Tracheophyta</taxon>
        <taxon>Polypodiopsida</taxon>
        <taxon>Polypodiidae</taxon>
        <taxon>Polypodiales</taxon>
        <taxon>Pteridineae</taxon>
        <taxon>Pteridaceae</taxon>
        <taxon>Parkerioideae</taxon>
        <taxon>Ceratopteris</taxon>
    </lineage>
</organism>
<proteinExistence type="predicted"/>
<dbReference type="EMBL" id="CM035408">
    <property type="protein sequence ID" value="KAH7440699.1"/>
    <property type="molecule type" value="Genomic_DNA"/>
</dbReference>
<evidence type="ECO:0000313" key="1">
    <source>
        <dbReference type="EMBL" id="KAH7440699.1"/>
    </source>
</evidence>
<dbReference type="AlphaFoldDB" id="A0A8T2V8Q1"/>
<evidence type="ECO:0000313" key="2">
    <source>
        <dbReference type="Proteomes" id="UP000825935"/>
    </source>
</evidence>
<gene>
    <name evidence="1" type="ORF">KP509_03G006600</name>
</gene>